<keyword evidence="1" id="KW-0812">Transmembrane</keyword>
<keyword evidence="3" id="KW-1185">Reference proteome</keyword>
<organism evidence="2 3">
    <name type="scientific">Salinarimonas soli</name>
    <dbReference type="NCBI Taxonomy" id="1638099"/>
    <lineage>
        <taxon>Bacteria</taxon>
        <taxon>Pseudomonadati</taxon>
        <taxon>Pseudomonadota</taxon>
        <taxon>Alphaproteobacteria</taxon>
        <taxon>Hyphomicrobiales</taxon>
        <taxon>Salinarimonadaceae</taxon>
        <taxon>Salinarimonas</taxon>
    </lineage>
</organism>
<reference evidence="2 3" key="1">
    <citation type="submission" date="2019-09" db="EMBL/GenBank/DDBJ databases">
        <title>Salinarimonas rosea gen. nov., sp. nov., a new member of the a-2 subgroup of the Proteobacteria.</title>
        <authorList>
            <person name="Liu J."/>
        </authorList>
    </citation>
    <scope>NUCLEOTIDE SEQUENCE [LARGE SCALE GENOMIC DNA]</scope>
    <source>
        <strain evidence="2 3">BN140002</strain>
    </source>
</reference>
<dbReference type="RefSeq" id="WP_149816531.1">
    <property type="nucleotide sequence ID" value="NZ_VUOA01000017.1"/>
</dbReference>
<evidence type="ECO:0000313" key="2">
    <source>
        <dbReference type="EMBL" id="KAA2237920.1"/>
    </source>
</evidence>
<proteinExistence type="predicted"/>
<feature type="transmembrane region" description="Helical" evidence="1">
    <location>
        <begin position="33"/>
        <end position="53"/>
    </location>
</feature>
<reference evidence="2 3" key="2">
    <citation type="submission" date="2019-09" db="EMBL/GenBank/DDBJ databases">
        <authorList>
            <person name="Jin C."/>
        </authorList>
    </citation>
    <scope>NUCLEOTIDE SEQUENCE [LARGE SCALE GENOMIC DNA]</scope>
    <source>
        <strain evidence="2 3">BN140002</strain>
    </source>
</reference>
<dbReference type="EMBL" id="VUOA01000017">
    <property type="protein sequence ID" value="KAA2237920.1"/>
    <property type="molecule type" value="Genomic_DNA"/>
</dbReference>
<dbReference type="Proteomes" id="UP000323142">
    <property type="component" value="Unassembled WGS sequence"/>
</dbReference>
<sequence length="82" mass="9485">MTRRRLPRAFYVTLLSGMALHLFALVLRKDMPLRGALATVGLTLLAASVVLLWRAGRARADRRAGIRERWIRRRRGRYLKAE</sequence>
<dbReference type="AlphaFoldDB" id="A0A5B2VHG1"/>
<protein>
    <submittedName>
        <fullName evidence="2">Uncharacterized protein</fullName>
    </submittedName>
</protein>
<evidence type="ECO:0000313" key="3">
    <source>
        <dbReference type="Proteomes" id="UP000323142"/>
    </source>
</evidence>
<accession>A0A5B2VHG1</accession>
<name>A0A5B2VHG1_9HYPH</name>
<evidence type="ECO:0000256" key="1">
    <source>
        <dbReference type="SAM" id="Phobius"/>
    </source>
</evidence>
<comment type="caution">
    <text evidence="2">The sequence shown here is derived from an EMBL/GenBank/DDBJ whole genome shotgun (WGS) entry which is preliminary data.</text>
</comment>
<keyword evidence="1" id="KW-0472">Membrane</keyword>
<gene>
    <name evidence="2" type="ORF">F0L46_07970</name>
</gene>
<feature type="transmembrane region" description="Helical" evidence="1">
    <location>
        <begin position="9"/>
        <end position="27"/>
    </location>
</feature>
<keyword evidence="1" id="KW-1133">Transmembrane helix</keyword>